<gene>
    <name evidence="2" type="ORF">BBOU_1210</name>
</gene>
<dbReference type="EMBL" id="JGYQ01000015">
    <property type="protein sequence ID" value="KFI47237.1"/>
    <property type="molecule type" value="Genomic_DNA"/>
</dbReference>
<dbReference type="Proteomes" id="UP000029093">
    <property type="component" value="Unassembled WGS sequence"/>
</dbReference>
<dbReference type="RefSeq" id="WP_051616884.1">
    <property type="nucleotide sequence ID" value="NZ_JGYQ01000015.1"/>
</dbReference>
<keyword evidence="2" id="KW-0378">Hydrolase</keyword>
<dbReference type="EC" id="3.2.1.22" evidence="2"/>
<reference evidence="2 3" key="1">
    <citation type="submission" date="2014-03" db="EMBL/GenBank/DDBJ databases">
        <title>Genomics of Bifidobacteria.</title>
        <authorList>
            <person name="Ventura M."/>
            <person name="Milani C."/>
            <person name="Lugli G.A."/>
        </authorList>
    </citation>
    <scope>NUCLEOTIDE SEQUENCE [LARGE SCALE GENOMIC DNA]</scope>
    <source>
        <strain evidence="2 3">LMG 10736</strain>
    </source>
</reference>
<evidence type="ECO:0000313" key="2">
    <source>
        <dbReference type="EMBL" id="KFI47237.1"/>
    </source>
</evidence>
<evidence type="ECO:0000313" key="3">
    <source>
        <dbReference type="Proteomes" id="UP000029093"/>
    </source>
</evidence>
<dbReference type="Pfam" id="PF05691">
    <property type="entry name" value="Raffinose_syn"/>
    <property type="match status" value="2"/>
</dbReference>
<comment type="caution">
    <text evidence="2">The sequence shown here is derived from an EMBL/GenBank/DDBJ whole genome shotgun (WGS) entry which is preliminary data.</text>
</comment>
<protein>
    <submittedName>
        <fullName evidence="2">Alpha-galactosidase</fullName>
        <ecNumber evidence="2">3.2.1.22</ecNumber>
    </submittedName>
</protein>
<dbReference type="InterPro" id="IPR008811">
    <property type="entry name" value="Glycosyl_hydrolases_36"/>
</dbReference>
<accession>A0A086ZL37</accession>
<dbReference type="PANTHER" id="PTHR31268">
    <property type="match status" value="1"/>
</dbReference>
<dbReference type="GO" id="GO:0004557">
    <property type="term" value="F:alpha-galactosidase activity"/>
    <property type="evidence" value="ECO:0007669"/>
    <property type="project" value="UniProtKB-EC"/>
</dbReference>
<dbReference type="InterPro" id="IPR017853">
    <property type="entry name" value="GH"/>
</dbReference>
<dbReference type="PANTHER" id="PTHR31268:SF32">
    <property type="entry name" value="GALACTINOL--SUCROSE GALACTOSYLTRANSFERASE 2-RELATED"/>
    <property type="match status" value="1"/>
</dbReference>
<dbReference type="AlphaFoldDB" id="A0A086ZL37"/>
<dbReference type="InterPro" id="IPR013785">
    <property type="entry name" value="Aldolase_TIM"/>
</dbReference>
<organism evidence="2 3">
    <name type="scientific">Bifidobacterium boum</name>
    <dbReference type="NCBI Taxonomy" id="78343"/>
    <lineage>
        <taxon>Bacteria</taxon>
        <taxon>Bacillati</taxon>
        <taxon>Actinomycetota</taxon>
        <taxon>Actinomycetes</taxon>
        <taxon>Bifidobacteriales</taxon>
        <taxon>Bifidobacteriaceae</taxon>
        <taxon>Bifidobacterium</taxon>
    </lineage>
</organism>
<name>A0A086ZL37_9BIFI</name>
<dbReference type="Gene3D" id="3.20.20.70">
    <property type="entry name" value="Aldolase class I"/>
    <property type="match status" value="1"/>
</dbReference>
<dbReference type="GeneID" id="303204318"/>
<dbReference type="SUPFAM" id="SSF51445">
    <property type="entry name" value="(Trans)glycosidases"/>
    <property type="match status" value="1"/>
</dbReference>
<keyword evidence="3" id="KW-1185">Reference proteome</keyword>
<keyword evidence="1" id="KW-0119">Carbohydrate metabolism</keyword>
<dbReference type="OrthoDB" id="9758822at2"/>
<proteinExistence type="predicted"/>
<evidence type="ECO:0000256" key="1">
    <source>
        <dbReference type="ARBA" id="ARBA00023277"/>
    </source>
</evidence>
<keyword evidence="2" id="KW-0326">Glycosidase</keyword>
<sequence>MNNVCPIDVVRVQSSILKEDTHECKECAVPATAVNIEPHHGDDAVWSLSICTETGLAKSEQKFIACDSFAPCDAVRVDCKMGAAADGEILALYQHKEWWMRPAWCSTTAHIPFGTQLLLWRRKDHDGSVWWNAVLAICDADFRTDIRGDAQGIEFVVSSNRMGMTHIAATLGFMSVAATPYLAVQACVSAAAGHTGISTRRQKPFPENLSGLGWCTWDSLGQNVNERNIIEKMQEFHKLGVPISWVLIDDGWSDVDRSRQKLRSFDADPERFPQGLRHTVDVLRKQFGVKHVGVWQAFQGYWNGIDPDGPIASTLGDCLARRRDGVLVPGPMRNQAARFWGDWDSALEKQGVDFLKVDSQGSIAVMTMGQESFGAATIGRHQGLEDASNCMGGTIINCMAMTPENFWHSERAQVIRTSDDFLPRSPESLDEHIIQNAYCSLLLGQLYYPDWDMFWSEHPYAWASALARVFSGGPVYCSDALGHTNASVLRSIVGDDGKVLHPDSPGVPVEQSLLNDPRLSDTPLGIRAPFGDREMTLYIGLRKQDEQHVRLVADAPVTVYGPAEGAVSRLCESQHADFRLAYGQALLVDIPRRHAEGVIAG</sequence>